<dbReference type="AlphaFoldDB" id="A0A9Q9CF97"/>
<dbReference type="Proteomes" id="UP001058072">
    <property type="component" value="Chromosome"/>
</dbReference>
<protein>
    <submittedName>
        <fullName evidence="3">YtxH domain-containing protein</fullName>
    </submittedName>
</protein>
<dbReference type="InterPro" id="IPR024623">
    <property type="entry name" value="YtxH"/>
</dbReference>
<proteinExistence type="predicted"/>
<dbReference type="InterPro" id="IPR052928">
    <property type="entry name" value="Desiccation-related_membrane"/>
</dbReference>
<feature type="chain" id="PRO_5040362835" evidence="2">
    <location>
        <begin position="19"/>
        <end position="137"/>
    </location>
</feature>
<evidence type="ECO:0000313" key="3">
    <source>
        <dbReference type="EMBL" id="UUF07503.1"/>
    </source>
</evidence>
<dbReference type="RefSeq" id="WP_055242253.1">
    <property type="nucleotide sequence ID" value="NZ_CP071250.1"/>
</dbReference>
<dbReference type="Pfam" id="PF12732">
    <property type="entry name" value="YtxH"/>
    <property type="match status" value="1"/>
</dbReference>
<gene>
    <name evidence="3" type="ORF">J0J70_07625</name>
</gene>
<keyword evidence="2" id="KW-0732">Signal</keyword>
<organism evidence="3 4">
    <name type="scientific">Turicibacter bilis</name>
    <dbReference type="NCBI Taxonomy" id="2735723"/>
    <lineage>
        <taxon>Bacteria</taxon>
        <taxon>Bacillati</taxon>
        <taxon>Bacillota</taxon>
        <taxon>Erysipelotrichia</taxon>
        <taxon>Erysipelotrichales</taxon>
        <taxon>Turicibacteraceae</taxon>
        <taxon>Turicibacter</taxon>
    </lineage>
</organism>
<evidence type="ECO:0000256" key="1">
    <source>
        <dbReference type="SAM" id="Coils"/>
    </source>
</evidence>
<feature type="coiled-coil region" evidence="1">
    <location>
        <begin position="76"/>
        <end position="103"/>
    </location>
</feature>
<keyword evidence="1" id="KW-0175">Coiled coil</keyword>
<dbReference type="PANTHER" id="PTHR35792">
    <property type="entry name" value="GENERAL STRESS PROTEIN"/>
    <property type="match status" value="1"/>
</dbReference>
<name>A0A9Q9CF97_9FIRM</name>
<accession>A0A9Q9CF97</accession>
<dbReference type="PANTHER" id="PTHR35792:SF2">
    <property type="entry name" value="GENERAL STRESS PROTEIN"/>
    <property type="match status" value="1"/>
</dbReference>
<feature type="signal peptide" evidence="2">
    <location>
        <begin position="1"/>
        <end position="18"/>
    </location>
</feature>
<sequence length="137" mass="15564">MKKRYIFALGALVGGAAALFLAPKSGKELQADLLEKVEDLQDKIKDFDQEAFKTTCKEQLEEIKTSITNFDFSESIQIIEEKFKALNERVANLKVVIEEHQVETMPSLALADELEDEKMLETLQTLEDLEEVEALEK</sequence>
<evidence type="ECO:0000256" key="2">
    <source>
        <dbReference type="SAM" id="SignalP"/>
    </source>
</evidence>
<reference evidence="3" key="1">
    <citation type="submission" date="2021-03" db="EMBL/GenBank/DDBJ databases">
        <title>Comparative Genomics and Metabolomics in the genus Turicibacter.</title>
        <authorList>
            <person name="Maki J."/>
            <person name="Looft T."/>
        </authorList>
    </citation>
    <scope>NUCLEOTIDE SEQUENCE</scope>
    <source>
        <strain evidence="3">ISU324</strain>
    </source>
</reference>
<evidence type="ECO:0000313" key="4">
    <source>
        <dbReference type="Proteomes" id="UP001058072"/>
    </source>
</evidence>
<dbReference type="EMBL" id="CP071250">
    <property type="protein sequence ID" value="UUF07503.1"/>
    <property type="molecule type" value="Genomic_DNA"/>
</dbReference>